<reference evidence="5 6" key="1">
    <citation type="submission" date="2019-03" db="EMBL/GenBank/DDBJ databases">
        <title>Genome sequence of Thiobacillaceae bacterium LSR1, a sulfur-oxidizing bacterium isolated from freshwater sediment.</title>
        <authorList>
            <person name="Li S."/>
        </authorList>
    </citation>
    <scope>NUCLEOTIDE SEQUENCE [LARGE SCALE GENOMIC DNA]</scope>
    <source>
        <strain evidence="5 6">LSR1</strain>
    </source>
</reference>
<feature type="transmembrane region" description="Helical" evidence="2">
    <location>
        <begin position="227"/>
        <end position="251"/>
    </location>
</feature>
<dbReference type="EMBL" id="SJZB01000008">
    <property type="protein sequence ID" value="TCJ18948.1"/>
    <property type="molecule type" value="Genomic_DNA"/>
</dbReference>
<accession>A0A4R1BNI1</accession>
<dbReference type="OrthoDB" id="9810918at2"/>
<keyword evidence="3" id="KW-0732">Signal</keyword>
<evidence type="ECO:0000259" key="4">
    <source>
        <dbReference type="Pfam" id="PF04536"/>
    </source>
</evidence>
<feature type="compositionally biased region" description="Gly residues" evidence="1">
    <location>
        <begin position="350"/>
        <end position="364"/>
    </location>
</feature>
<gene>
    <name evidence="5" type="ORF">EZJ19_01725</name>
</gene>
<name>A0A4R1BNI1_9PROT</name>
<proteinExistence type="predicted"/>
<feature type="transmembrane region" description="Helical" evidence="2">
    <location>
        <begin position="257"/>
        <end position="277"/>
    </location>
</feature>
<evidence type="ECO:0000313" key="5">
    <source>
        <dbReference type="EMBL" id="TCJ18948.1"/>
    </source>
</evidence>
<keyword evidence="6" id="KW-1185">Reference proteome</keyword>
<dbReference type="RefSeq" id="WP_131444576.1">
    <property type="nucleotide sequence ID" value="NZ_SJZB01000008.1"/>
</dbReference>
<evidence type="ECO:0000256" key="1">
    <source>
        <dbReference type="SAM" id="MobiDB-lite"/>
    </source>
</evidence>
<feature type="signal peptide" evidence="3">
    <location>
        <begin position="1"/>
        <end position="25"/>
    </location>
</feature>
<keyword evidence="2" id="KW-0812">Transmembrane</keyword>
<sequence>MSHPGARLFALLLALCLILPSSARAFDAPAFQGDVLDEAGLLAEADRSALAERIKTLRDDDGVWAAVYVARSLQGDSIEAAAVATFEKWRLGQAGKDNGVLVLVAPAERRMRIEVGYGLEGVLTDLFCRRVVDELYQPAFRAEQYADGLMQGFDAMAKAVHGEEALPELAAPAAPAEPPFDGAAFLHRFLAGLAGNLAVPLVYFLARARGRARGRDKGLGSRTGDTQWLLLSFGFFGVFFGLFFAVFGFAFPSDPEVMVGLVGMNLFFATAFALPLAGNVRAWLSDSAYRRELARQRLLRIRKRSPLKRQIFGVWFDPAEVTTSRGGTRPEPRGSSSGSSFGSSSSSSSSGGGRSGGGGASGSW</sequence>
<feature type="chain" id="PRO_5020536582" evidence="3">
    <location>
        <begin position="26"/>
        <end position="364"/>
    </location>
</feature>
<dbReference type="AlphaFoldDB" id="A0A4R1BNI1"/>
<evidence type="ECO:0000256" key="2">
    <source>
        <dbReference type="SAM" id="Phobius"/>
    </source>
</evidence>
<keyword evidence="2" id="KW-0472">Membrane</keyword>
<protein>
    <submittedName>
        <fullName evidence="5">TPM domain-containing protein</fullName>
    </submittedName>
</protein>
<dbReference type="Pfam" id="PF04536">
    <property type="entry name" value="TPM_phosphatase"/>
    <property type="match status" value="1"/>
</dbReference>
<feature type="transmembrane region" description="Helical" evidence="2">
    <location>
        <begin position="185"/>
        <end position="206"/>
    </location>
</feature>
<feature type="domain" description="TPM" evidence="4">
    <location>
        <begin position="35"/>
        <end position="158"/>
    </location>
</feature>
<feature type="compositionally biased region" description="Low complexity" evidence="1">
    <location>
        <begin position="334"/>
        <end position="349"/>
    </location>
</feature>
<feature type="region of interest" description="Disordered" evidence="1">
    <location>
        <begin position="321"/>
        <end position="364"/>
    </location>
</feature>
<dbReference type="InterPro" id="IPR007621">
    <property type="entry name" value="TPM_dom"/>
</dbReference>
<organism evidence="5 6">
    <name type="scientific">Parasulfuritortus cantonensis</name>
    <dbReference type="NCBI Taxonomy" id="2528202"/>
    <lineage>
        <taxon>Bacteria</taxon>
        <taxon>Pseudomonadati</taxon>
        <taxon>Pseudomonadota</taxon>
        <taxon>Betaproteobacteria</taxon>
        <taxon>Nitrosomonadales</taxon>
        <taxon>Thiobacillaceae</taxon>
        <taxon>Parasulfuritortus</taxon>
    </lineage>
</organism>
<evidence type="ECO:0000313" key="6">
    <source>
        <dbReference type="Proteomes" id="UP000295443"/>
    </source>
</evidence>
<dbReference type="Gene3D" id="3.10.310.50">
    <property type="match status" value="1"/>
</dbReference>
<comment type="caution">
    <text evidence="5">The sequence shown here is derived from an EMBL/GenBank/DDBJ whole genome shotgun (WGS) entry which is preliminary data.</text>
</comment>
<dbReference type="PANTHER" id="PTHR30373">
    <property type="entry name" value="UPF0603 PROTEIN YGCG"/>
    <property type="match status" value="1"/>
</dbReference>
<dbReference type="PANTHER" id="PTHR30373:SF2">
    <property type="entry name" value="UPF0603 PROTEIN YGCG"/>
    <property type="match status" value="1"/>
</dbReference>
<keyword evidence="2" id="KW-1133">Transmembrane helix</keyword>
<evidence type="ECO:0000256" key="3">
    <source>
        <dbReference type="SAM" id="SignalP"/>
    </source>
</evidence>
<dbReference type="Proteomes" id="UP000295443">
    <property type="component" value="Unassembled WGS sequence"/>
</dbReference>